<feature type="transmembrane region" description="Helical" evidence="1">
    <location>
        <begin position="80"/>
        <end position="99"/>
    </location>
</feature>
<feature type="transmembrane region" description="Helical" evidence="1">
    <location>
        <begin position="389"/>
        <end position="408"/>
    </location>
</feature>
<dbReference type="InterPro" id="IPR011701">
    <property type="entry name" value="MFS"/>
</dbReference>
<feature type="transmembrane region" description="Helical" evidence="1">
    <location>
        <begin position="105"/>
        <end position="126"/>
    </location>
</feature>
<proteinExistence type="predicted"/>
<gene>
    <name evidence="2" type="ORF">BKA15_006314</name>
</gene>
<reference evidence="2 3" key="1">
    <citation type="submission" date="2020-07" db="EMBL/GenBank/DDBJ databases">
        <title>Sequencing the genomes of 1000 actinobacteria strains.</title>
        <authorList>
            <person name="Klenk H.-P."/>
        </authorList>
    </citation>
    <scope>NUCLEOTIDE SEQUENCE [LARGE SCALE GENOMIC DNA]</scope>
    <source>
        <strain evidence="2 3">DSM 22083</strain>
    </source>
</reference>
<comment type="caution">
    <text evidence="2">The sequence shown here is derived from an EMBL/GenBank/DDBJ whole genome shotgun (WGS) entry which is preliminary data.</text>
</comment>
<dbReference type="GO" id="GO:0022857">
    <property type="term" value="F:transmembrane transporter activity"/>
    <property type="evidence" value="ECO:0007669"/>
    <property type="project" value="InterPro"/>
</dbReference>
<dbReference type="InterPro" id="IPR036259">
    <property type="entry name" value="MFS_trans_sf"/>
</dbReference>
<accession>A0A7Y9LFH2</accession>
<feature type="transmembrane region" description="Helical" evidence="1">
    <location>
        <begin position="224"/>
        <end position="246"/>
    </location>
</feature>
<keyword evidence="1" id="KW-1133">Transmembrane helix</keyword>
<name>A0A7Y9LFH2_9ACTN</name>
<keyword evidence="3" id="KW-1185">Reference proteome</keyword>
<keyword evidence="1" id="KW-0812">Transmembrane</keyword>
<dbReference type="Proteomes" id="UP000569914">
    <property type="component" value="Unassembled WGS sequence"/>
</dbReference>
<evidence type="ECO:0000256" key="1">
    <source>
        <dbReference type="SAM" id="Phobius"/>
    </source>
</evidence>
<feature type="transmembrane region" description="Helical" evidence="1">
    <location>
        <begin position="146"/>
        <end position="164"/>
    </location>
</feature>
<protein>
    <submittedName>
        <fullName evidence="2">DHA3 family tetracycline resistance protein-like MFS transporter</fullName>
    </submittedName>
</protein>
<feature type="transmembrane region" description="Helical" evidence="1">
    <location>
        <begin position="51"/>
        <end position="73"/>
    </location>
</feature>
<dbReference type="SUPFAM" id="SSF103473">
    <property type="entry name" value="MFS general substrate transporter"/>
    <property type="match status" value="1"/>
</dbReference>
<dbReference type="Pfam" id="PF07690">
    <property type="entry name" value="MFS_1"/>
    <property type="match status" value="1"/>
</dbReference>
<dbReference type="Gene3D" id="1.20.1250.20">
    <property type="entry name" value="MFS general substrate transporter like domains"/>
    <property type="match status" value="1"/>
</dbReference>
<feature type="transmembrane region" description="Helical" evidence="1">
    <location>
        <begin position="303"/>
        <end position="326"/>
    </location>
</feature>
<feature type="transmembrane region" description="Helical" evidence="1">
    <location>
        <begin position="20"/>
        <end position="39"/>
    </location>
</feature>
<dbReference type="InterPro" id="IPR053160">
    <property type="entry name" value="MFS_DHA3_Transporter"/>
</dbReference>
<feature type="transmembrane region" description="Helical" evidence="1">
    <location>
        <begin position="266"/>
        <end position="291"/>
    </location>
</feature>
<evidence type="ECO:0000313" key="2">
    <source>
        <dbReference type="EMBL" id="NYE74985.1"/>
    </source>
</evidence>
<organism evidence="2 3">
    <name type="scientific">Microlunatus parietis</name>
    <dbReference type="NCBI Taxonomy" id="682979"/>
    <lineage>
        <taxon>Bacteria</taxon>
        <taxon>Bacillati</taxon>
        <taxon>Actinomycetota</taxon>
        <taxon>Actinomycetes</taxon>
        <taxon>Propionibacteriales</taxon>
        <taxon>Propionibacteriaceae</taxon>
        <taxon>Microlunatus</taxon>
    </lineage>
</organism>
<keyword evidence="1" id="KW-0472">Membrane</keyword>
<dbReference type="PANTHER" id="PTHR23530">
    <property type="entry name" value="TRANSPORT PROTEIN-RELATED"/>
    <property type="match status" value="1"/>
</dbReference>
<dbReference type="PANTHER" id="PTHR23530:SF1">
    <property type="entry name" value="PERMEASE, MAJOR FACILITATOR SUPERFAMILY-RELATED"/>
    <property type="match status" value="1"/>
</dbReference>
<sequence>MITLFRRLRRPADAARTYYVFEAGFAGFNALAFTLIMVYQVQVVGLTPLQLVLVGTVMEATCFLGEIPTGVIADRYSRRLSVLIGLPIIGAAIILQGAVPEFAAILAAQVIWGIGWTFVSGANQAWITDEVGVEAVQPVLTRGHQLALGLSFAGTVLAGLLGLVSLQLPIIVGGIGFVIMAAVLALIMPEHNFTPDPDARAGTAWATLLGTFRSGLGQVRRRPLVRWFFVISLLFGLSSEAIDRLWTARILESFTLPSLFGRTEPALWFAAFAVIGSLISMISSIVVNRVAPGLVSGTRPGRVLALLVVIQAGGVAVLALSGHLWLAMGALWLKRAAGSIAYPIQATWLNRQLESRSRATVLSMNGQADAIGQVVGGPPLGALASLTSIPIALIGSAVIMSPAAALYLRLGGRRKQSLESS</sequence>
<evidence type="ECO:0000313" key="3">
    <source>
        <dbReference type="Proteomes" id="UP000569914"/>
    </source>
</evidence>
<dbReference type="AlphaFoldDB" id="A0A7Y9LFH2"/>
<dbReference type="EMBL" id="JACCBU010000001">
    <property type="protein sequence ID" value="NYE74985.1"/>
    <property type="molecule type" value="Genomic_DNA"/>
</dbReference>
<feature type="transmembrane region" description="Helical" evidence="1">
    <location>
        <begin position="170"/>
        <end position="188"/>
    </location>
</feature>
<dbReference type="RefSeq" id="WP_179757565.1">
    <property type="nucleotide sequence ID" value="NZ_JACCBU010000001.1"/>
</dbReference>